<evidence type="ECO:0000256" key="2">
    <source>
        <dbReference type="ARBA" id="ARBA00009755"/>
    </source>
</evidence>
<keyword evidence="3" id="KW-0677">Repeat</keyword>
<dbReference type="InterPro" id="IPR032697">
    <property type="entry name" value="SQ_cyclase_N"/>
</dbReference>
<protein>
    <submittedName>
        <fullName evidence="7">Squalene-hopene/tetraprenyl-beta-curcumene cyclase</fullName>
    </submittedName>
</protein>
<feature type="domain" description="Squalene cyclase C-terminal" evidence="5">
    <location>
        <begin position="392"/>
        <end position="713"/>
    </location>
</feature>
<dbReference type="SUPFAM" id="SSF48239">
    <property type="entry name" value="Terpenoid cyclases/Protein prenyltransferases"/>
    <property type="match status" value="2"/>
</dbReference>
<dbReference type="PANTHER" id="PTHR11764:SF20">
    <property type="entry name" value="LANOSTEROL SYNTHASE"/>
    <property type="match status" value="1"/>
</dbReference>
<dbReference type="PANTHER" id="PTHR11764">
    <property type="entry name" value="TERPENE CYCLASE/MUTASE FAMILY MEMBER"/>
    <property type="match status" value="1"/>
</dbReference>
<keyword evidence="8" id="KW-1185">Reference proteome</keyword>
<name>A0A0S4QF53_9ACTN</name>
<dbReference type="EMBL" id="FAOZ01000002">
    <property type="protein sequence ID" value="CUU54181.1"/>
    <property type="molecule type" value="Genomic_DNA"/>
</dbReference>
<evidence type="ECO:0000256" key="4">
    <source>
        <dbReference type="ARBA" id="ARBA00023235"/>
    </source>
</evidence>
<dbReference type="InterPro" id="IPR008930">
    <property type="entry name" value="Terpenoid_cyclase/PrenylTrfase"/>
</dbReference>
<proteinExistence type="inferred from homology"/>
<sequence>MSVSRVSEAIGHHIPEQVVDASAAVRDQAERDVRDVRDVRDGADRLAGALRRATQHLLSLQDSTGWWKFDLESNTTMDAEDLLLREFLGIRTESLTAASAKFIRSRQLADGSWPQYFGGPGELSITVESYIALRLAGDEPSAPHMERAASWIRENGGVPATRVFTRIWMALFGWWRWEDLPVLPPEIMLLPHQAPLSIYSFGSWARQTIVPLTIVFALRPVRPAPFGLEELSVDDPDGSGSTTSVAAGTGAGAGAGAGSGVGAGGGSGGAGHGVSAGVGSALRGILGLRGMVPLGWKPFFRWVDAGLHRYHHHPIGPLRRHAMRTAERWIIARQEADGCFGGIQPPAVYSIIALRLLGYDLAHPVLKAALEALDDYSVTLPDGARMIEASQSPVWDTALAVNAIVEAGDVIGIEPDDPALLRAADWLLGQEIRDRSGDWQVNHPDLPGGGWAFEFENDTYPDTDDTAEVLLALRHVRHPAPEKIESATDRTVTWLLGLQSSDGGWGAYDSDNTSTLVYKIPFGDFGALTDPPSADVTAHVVEALVDAGLTEDPRTRRGVSWLLDHQESDGSWFGRWGVNHVYGTGSVLPALAAAGLAPTHPAIGDGVAWLLSRQNSDGGWGEDLRSYSDPRWNGRGVSTASQTAWGMLGLLAGEQGPDVAVALARAADWLAEQQRPDGTWDEDQFTGTGFPGEFYLNYNGYRLIWPVLALGRYGHSLRTSPPPTVVDPKSRPGH</sequence>
<accession>A0A0S4QF53</accession>
<dbReference type="InterPro" id="IPR018333">
    <property type="entry name" value="Squalene_cyclase"/>
</dbReference>
<organism evidence="7 8">
    <name type="scientific">Parafrankia irregularis</name>
    <dbReference type="NCBI Taxonomy" id="795642"/>
    <lineage>
        <taxon>Bacteria</taxon>
        <taxon>Bacillati</taxon>
        <taxon>Actinomycetota</taxon>
        <taxon>Actinomycetes</taxon>
        <taxon>Frankiales</taxon>
        <taxon>Frankiaceae</taxon>
        <taxon>Parafrankia</taxon>
    </lineage>
</organism>
<dbReference type="CDD" id="cd02892">
    <property type="entry name" value="SQCY_1"/>
    <property type="match status" value="1"/>
</dbReference>
<dbReference type="AlphaFoldDB" id="A0A0S4QF53"/>
<gene>
    <name evidence="7" type="ORF">Ga0074812_102187</name>
</gene>
<dbReference type="GO" id="GO:0005811">
    <property type="term" value="C:lipid droplet"/>
    <property type="evidence" value="ECO:0007669"/>
    <property type="project" value="InterPro"/>
</dbReference>
<reference evidence="8" key="1">
    <citation type="submission" date="2015-11" db="EMBL/GenBank/DDBJ databases">
        <authorList>
            <person name="Varghese N."/>
        </authorList>
    </citation>
    <scope>NUCLEOTIDE SEQUENCE [LARGE SCALE GENOMIC DNA]</scope>
    <source>
        <strain evidence="8">DSM 45899</strain>
    </source>
</reference>
<evidence type="ECO:0000256" key="1">
    <source>
        <dbReference type="ARBA" id="ARBA00004999"/>
    </source>
</evidence>
<evidence type="ECO:0000259" key="5">
    <source>
        <dbReference type="Pfam" id="PF13243"/>
    </source>
</evidence>
<dbReference type="RefSeq" id="WP_091271494.1">
    <property type="nucleotide sequence ID" value="NZ_FAOZ01000002.1"/>
</dbReference>
<dbReference type="Proteomes" id="UP000198802">
    <property type="component" value="Unassembled WGS sequence"/>
</dbReference>
<dbReference type="Pfam" id="PF13249">
    <property type="entry name" value="SQHop_cyclase_N"/>
    <property type="match status" value="1"/>
</dbReference>
<evidence type="ECO:0000313" key="8">
    <source>
        <dbReference type="Proteomes" id="UP000198802"/>
    </source>
</evidence>
<dbReference type="GO" id="GO:0016866">
    <property type="term" value="F:intramolecular transferase activity"/>
    <property type="evidence" value="ECO:0007669"/>
    <property type="project" value="InterPro"/>
</dbReference>
<dbReference type="InterPro" id="IPR006400">
    <property type="entry name" value="Hopene-cyclase"/>
</dbReference>
<comment type="similarity">
    <text evidence="2">Belongs to the terpene cyclase/mutase family.</text>
</comment>
<feature type="domain" description="Squalene cyclase N-terminal" evidence="6">
    <location>
        <begin position="51"/>
        <end position="378"/>
    </location>
</feature>
<dbReference type="InterPro" id="IPR032696">
    <property type="entry name" value="SQ_cyclase_C"/>
</dbReference>
<dbReference type="SFLD" id="SFLDG01016">
    <property type="entry name" value="Prenyltransferase_Like_2"/>
    <property type="match status" value="1"/>
</dbReference>
<keyword evidence="4" id="KW-0413">Isomerase</keyword>
<dbReference type="UniPathway" id="UPA00337"/>
<evidence type="ECO:0000256" key="3">
    <source>
        <dbReference type="ARBA" id="ARBA00022737"/>
    </source>
</evidence>
<evidence type="ECO:0000259" key="6">
    <source>
        <dbReference type="Pfam" id="PF13249"/>
    </source>
</evidence>
<dbReference type="NCBIfam" id="TIGR01507">
    <property type="entry name" value="hopene_cyclase"/>
    <property type="match status" value="1"/>
</dbReference>
<dbReference type="Pfam" id="PF13243">
    <property type="entry name" value="SQHop_cyclase_C"/>
    <property type="match status" value="1"/>
</dbReference>
<dbReference type="GO" id="GO:0016104">
    <property type="term" value="P:triterpenoid biosynthetic process"/>
    <property type="evidence" value="ECO:0007669"/>
    <property type="project" value="InterPro"/>
</dbReference>
<dbReference type="NCBIfam" id="TIGR01787">
    <property type="entry name" value="squalene_cyclas"/>
    <property type="match status" value="1"/>
</dbReference>
<evidence type="ECO:0000313" key="7">
    <source>
        <dbReference type="EMBL" id="CUU54181.1"/>
    </source>
</evidence>
<comment type="pathway">
    <text evidence="1">Secondary metabolite biosynthesis; hopanoid biosynthesis.</text>
</comment>
<dbReference type="Gene3D" id="1.50.10.20">
    <property type="match status" value="2"/>
</dbReference>